<sequence length="113" mass="12410">MAEALGALGAFIVAVMGAVTLFMKTYKSVGEANVVAINRRVSTLERQGAQQQRINTGLTNWQLRSREVIRLMGLEMVAAGVAFSDNVRTMLIKLDEDLAHGYLEEEEARPDGE</sequence>
<dbReference type="RefSeq" id="YP_010754176.1">
    <property type="nucleotide sequence ID" value="NC_073456.1"/>
</dbReference>
<reference evidence="2" key="1">
    <citation type="submission" date="2016-07" db="EMBL/GenBank/DDBJ databases">
        <authorList>
            <person name="Florea S."/>
            <person name="Webb J.S."/>
            <person name="Jaromczyk J."/>
            <person name="Schardl C.L."/>
        </authorList>
    </citation>
    <scope>NUCLEOTIDE SEQUENCE [LARGE SCALE GENOMIC DNA]</scope>
</reference>
<dbReference type="Proteomes" id="UP000221751">
    <property type="component" value="Segment"/>
</dbReference>
<dbReference type="KEGG" id="vg:80018758"/>
<evidence type="ECO:0000313" key="1">
    <source>
        <dbReference type="EMBL" id="AON97481.1"/>
    </source>
</evidence>
<evidence type="ECO:0000313" key="2">
    <source>
        <dbReference type="Proteomes" id="UP000221751"/>
    </source>
</evidence>
<dbReference type="EMBL" id="KX557288">
    <property type="protein sequence ID" value="AON97481.1"/>
    <property type="molecule type" value="Genomic_DNA"/>
</dbReference>
<protein>
    <submittedName>
        <fullName evidence="1">Uncharacterized protein</fullName>
    </submittedName>
</protein>
<name>A0A1C9EI63_9CAUD</name>
<dbReference type="GeneID" id="80018758"/>
<organism evidence="1 2">
    <name type="scientific">Rhodococcus phage ChewyVIII</name>
    <dbReference type="NCBI Taxonomy" id="1887657"/>
    <lineage>
        <taxon>Viruses</taxon>
        <taxon>Duplodnaviria</taxon>
        <taxon>Heunggongvirae</taxon>
        <taxon>Uroviricota</taxon>
        <taxon>Caudoviricetes</taxon>
        <taxon>Chewyvirus</taxon>
        <taxon>Chewyvirus chewyVIII</taxon>
    </lineage>
</organism>
<accession>A0A1C9EI63</accession>
<keyword evidence="2" id="KW-1185">Reference proteome</keyword>
<proteinExistence type="predicted"/>
<gene>
    <name evidence="1" type="primary">59</name>
    <name evidence="1" type="ORF">SEA_CHEWYVIII_59</name>
</gene>